<dbReference type="GO" id="GO:0004497">
    <property type="term" value="F:monooxygenase activity"/>
    <property type="evidence" value="ECO:0007669"/>
    <property type="project" value="UniProtKB-KW"/>
</dbReference>
<reference evidence="10 11" key="1">
    <citation type="submission" date="2024-04" db="EMBL/GenBank/DDBJ databases">
        <title>The reference genome of an endangered Asteraceae, Deinandra increscens subsp. villosa, native to the Central Coast of California.</title>
        <authorList>
            <person name="Guilliams M."/>
            <person name="Hasenstab-Lehman K."/>
            <person name="Meyer R."/>
            <person name="Mcevoy S."/>
        </authorList>
    </citation>
    <scope>NUCLEOTIDE SEQUENCE [LARGE SCALE GENOMIC DNA]</scope>
    <source>
        <tissue evidence="10">Leaf</tissue>
    </source>
</reference>
<dbReference type="AlphaFoldDB" id="A0AAP0CHX3"/>
<evidence type="ECO:0000256" key="4">
    <source>
        <dbReference type="ARBA" id="ARBA00023002"/>
    </source>
</evidence>
<dbReference type="FunFam" id="1.10.630.10:FF:000026">
    <property type="entry name" value="Cytochrome P450 82C4"/>
    <property type="match status" value="1"/>
</dbReference>
<evidence type="ECO:0000313" key="11">
    <source>
        <dbReference type="Proteomes" id="UP001408789"/>
    </source>
</evidence>
<evidence type="ECO:0000256" key="6">
    <source>
        <dbReference type="ARBA" id="ARBA00023033"/>
    </source>
</evidence>
<keyword evidence="5 7" id="KW-0408">Iron</keyword>
<evidence type="ECO:0008006" key="12">
    <source>
        <dbReference type="Google" id="ProtNLM"/>
    </source>
</evidence>
<dbReference type="GO" id="GO:0005506">
    <property type="term" value="F:iron ion binding"/>
    <property type="evidence" value="ECO:0007669"/>
    <property type="project" value="InterPro"/>
</dbReference>
<dbReference type="InterPro" id="IPR050651">
    <property type="entry name" value="Plant_Cytochrome_P450_Monoox"/>
</dbReference>
<keyword evidence="9" id="KW-0472">Membrane</keyword>
<evidence type="ECO:0000256" key="8">
    <source>
        <dbReference type="RuleBase" id="RU000461"/>
    </source>
</evidence>
<proteinExistence type="inferred from homology"/>
<evidence type="ECO:0000256" key="5">
    <source>
        <dbReference type="ARBA" id="ARBA00023004"/>
    </source>
</evidence>
<dbReference type="PANTHER" id="PTHR47947:SF43">
    <property type="entry name" value="CYTOCHROME P450-RELATED"/>
    <property type="match status" value="1"/>
</dbReference>
<name>A0AAP0CHX3_9ASTR</name>
<keyword evidence="9" id="KW-0812">Transmembrane</keyword>
<keyword evidence="2 7" id="KW-0349">Heme</keyword>
<evidence type="ECO:0000313" key="10">
    <source>
        <dbReference type="EMBL" id="KAK9054350.1"/>
    </source>
</evidence>
<dbReference type="GO" id="GO:0020037">
    <property type="term" value="F:heme binding"/>
    <property type="evidence" value="ECO:0007669"/>
    <property type="project" value="InterPro"/>
</dbReference>
<keyword evidence="9" id="KW-1133">Transmembrane helix</keyword>
<evidence type="ECO:0000256" key="1">
    <source>
        <dbReference type="ARBA" id="ARBA00001971"/>
    </source>
</evidence>
<dbReference type="InterPro" id="IPR001128">
    <property type="entry name" value="Cyt_P450"/>
</dbReference>
<dbReference type="PANTHER" id="PTHR47947">
    <property type="entry name" value="CYTOCHROME P450 82C3-RELATED"/>
    <property type="match status" value="1"/>
</dbReference>
<dbReference type="InterPro" id="IPR002401">
    <property type="entry name" value="Cyt_P450_E_grp-I"/>
</dbReference>
<evidence type="ECO:0000256" key="3">
    <source>
        <dbReference type="ARBA" id="ARBA00022723"/>
    </source>
</evidence>
<dbReference type="InterPro" id="IPR017972">
    <property type="entry name" value="Cyt_P450_CS"/>
</dbReference>
<sequence length="529" mass="59834">MESHFSFSTTTTFIFVAFVIAFLLQILNRKRVNILKNKAAPQAKGAWPIIGHLHLLAGSRPPQQVLGDMADKYGPIFTIKLGVHKVLVVSSSEVAKECFTTNDKFFASRPKSKATEIIGYNYAMFGLAPYGDYWRQVRKIVMTEILSQRRVEMLGHVRVSEVRASLNDIYKAWITNKESDGSDMVKVDMKQWFGNLVLNVMVRIISGKRFELDDEEGVRLLHAVRKFLELLGTFVVSDFIPFTSFLDVGGYGKEMKKTSKEMDDMVGEWLKKKRLEKESNQQQEGEQLFMDVLISVIQDSSEEDFPGFDHETVIKATCLAILVAGSDTTSVTLTWALCLLLNNPNTLKAAQDEIDEHVGRERPVEESDIKNLVYLDAIIKETLRLYPAAPLSIPHKSMEDCIVKGYNIPKGTRLLVNLWKMHRDSNIWSDPFEFKPERFLTSQKDINVKGKHFELLPFGSGRRMCPGVFFALQVLSLTLAYVIQQFVITTPSNEPIDMSESSGLTTSKATPLEVLLTPRLPLNIYHVGV</sequence>
<feature type="transmembrane region" description="Helical" evidence="9">
    <location>
        <begin position="6"/>
        <end position="27"/>
    </location>
</feature>
<dbReference type="SUPFAM" id="SSF48264">
    <property type="entry name" value="Cytochrome P450"/>
    <property type="match status" value="1"/>
</dbReference>
<gene>
    <name evidence="10" type="ORF">SSX86_025428</name>
</gene>
<comment type="caution">
    <text evidence="10">The sequence shown here is derived from an EMBL/GenBank/DDBJ whole genome shotgun (WGS) entry which is preliminary data.</text>
</comment>
<feature type="binding site" description="axial binding residue" evidence="7">
    <location>
        <position position="465"/>
    </location>
    <ligand>
        <name>heme</name>
        <dbReference type="ChEBI" id="CHEBI:30413"/>
    </ligand>
    <ligandPart>
        <name>Fe</name>
        <dbReference type="ChEBI" id="CHEBI:18248"/>
    </ligandPart>
</feature>
<dbReference type="CDD" id="cd20654">
    <property type="entry name" value="CYP82"/>
    <property type="match status" value="1"/>
</dbReference>
<keyword evidence="6 8" id="KW-0503">Monooxygenase</keyword>
<comment type="similarity">
    <text evidence="8">Belongs to the cytochrome P450 family.</text>
</comment>
<evidence type="ECO:0000256" key="2">
    <source>
        <dbReference type="ARBA" id="ARBA00022617"/>
    </source>
</evidence>
<comment type="cofactor">
    <cofactor evidence="1 7">
        <name>heme</name>
        <dbReference type="ChEBI" id="CHEBI:30413"/>
    </cofactor>
</comment>
<keyword evidence="3 7" id="KW-0479">Metal-binding</keyword>
<dbReference type="InterPro" id="IPR036396">
    <property type="entry name" value="Cyt_P450_sf"/>
</dbReference>
<dbReference type="EMBL" id="JBCNJP010000025">
    <property type="protein sequence ID" value="KAK9054350.1"/>
    <property type="molecule type" value="Genomic_DNA"/>
</dbReference>
<accession>A0AAP0CHX3</accession>
<dbReference type="PRINTS" id="PR00463">
    <property type="entry name" value="EP450I"/>
</dbReference>
<dbReference type="Proteomes" id="UP001408789">
    <property type="component" value="Unassembled WGS sequence"/>
</dbReference>
<organism evidence="10 11">
    <name type="scientific">Deinandra increscens subsp. villosa</name>
    <dbReference type="NCBI Taxonomy" id="3103831"/>
    <lineage>
        <taxon>Eukaryota</taxon>
        <taxon>Viridiplantae</taxon>
        <taxon>Streptophyta</taxon>
        <taxon>Embryophyta</taxon>
        <taxon>Tracheophyta</taxon>
        <taxon>Spermatophyta</taxon>
        <taxon>Magnoliopsida</taxon>
        <taxon>eudicotyledons</taxon>
        <taxon>Gunneridae</taxon>
        <taxon>Pentapetalae</taxon>
        <taxon>asterids</taxon>
        <taxon>campanulids</taxon>
        <taxon>Asterales</taxon>
        <taxon>Asteraceae</taxon>
        <taxon>Asteroideae</taxon>
        <taxon>Heliantheae alliance</taxon>
        <taxon>Madieae</taxon>
        <taxon>Madiinae</taxon>
        <taxon>Deinandra</taxon>
    </lineage>
</organism>
<dbReference type="Gene3D" id="1.10.630.10">
    <property type="entry name" value="Cytochrome P450"/>
    <property type="match status" value="1"/>
</dbReference>
<dbReference type="PRINTS" id="PR00385">
    <property type="entry name" value="P450"/>
</dbReference>
<dbReference type="GO" id="GO:0016705">
    <property type="term" value="F:oxidoreductase activity, acting on paired donors, with incorporation or reduction of molecular oxygen"/>
    <property type="evidence" value="ECO:0007669"/>
    <property type="project" value="InterPro"/>
</dbReference>
<keyword evidence="11" id="KW-1185">Reference proteome</keyword>
<dbReference type="PROSITE" id="PS00086">
    <property type="entry name" value="CYTOCHROME_P450"/>
    <property type="match status" value="1"/>
</dbReference>
<dbReference type="Pfam" id="PF00067">
    <property type="entry name" value="p450"/>
    <property type="match status" value="1"/>
</dbReference>
<protein>
    <recommendedName>
        <fullName evidence="12">Cytochrome P450</fullName>
    </recommendedName>
</protein>
<keyword evidence="4 8" id="KW-0560">Oxidoreductase</keyword>
<evidence type="ECO:0000256" key="7">
    <source>
        <dbReference type="PIRSR" id="PIRSR602401-1"/>
    </source>
</evidence>
<evidence type="ECO:0000256" key="9">
    <source>
        <dbReference type="SAM" id="Phobius"/>
    </source>
</evidence>